<feature type="region of interest" description="Disordered" evidence="2">
    <location>
        <begin position="1"/>
        <end position="21"/>
    </location>
</feature>
<dbReference type="SUPFAM" id="SSF56801">
    <property type="entry name" value="Acetyl-CoA synthetase-like"/>
    <property type="match status" value="1"/>
</dbReference>
<evidence type="ECO:0000259" key="3">
    <source>
        <dbReference type="Pfam" id="PF00501"/>
    </source>
</evidence>
<dbReference type="Pfam" id="PF00501">
    <property type="entry name" value="AMP-binding"/>
    <property type="match status" value="1"/>
</dbReference>
<name>A0A852UQ31_9ACTN</name>
<dbReference type="GO" id="GO:0044550">
    <property type="term" value="P:secondary metabolite biosynthetic process"/>
    <property type="evidence" value="ECO:0007669"/>
    <property type="project" value="TreeGrafter"/>
</dbReference>
<proteinExistence type="predicted"/>
<evidence type="ECO:0000313" key="5">
    <source>
        <dbReference type="EMBL" id="NYF38289.1"/>
    </source>
</evidence>
<evidence type="ECO:0000256" key="1">
    <source>
        <dbReference type="ARBA" id="ARBA00022598"/>
    </source>
</evidence>
<dbReference type="PANTHER" id="PTHR43352">
    <property type="entry name" value="ACETYL-COA SYNTHETASE"/>
    <property type="match status" value="1"/>
</dbReference>
<dbReference type="AlphaFoldDB" id="A0A852UQ31"/>
<dbReference type="Proteomes" id="UP000576393">
    <property type="component" value="Unassembled WGS sequence"/>
</dbReference>
<dbReference type="NCBIfam" id="TIGR02262">
    <property type="entry name" value="benz_CoA_lig"/>
    <property type="match status" value="1"/>
</dbReference>
<dbReference type="EMBL" id="JACCCO010000001">
    <property type="protein sequence ID" value="NYF38289.1"/>
    <property type="molecule type" value="Genomic_DNA"/>
</dbReference>
<dbReference type="Gene3D" id="3.40.50.12780">
    <property type="entry name" value="N-terminal domain of ligase-like"/>
    <property type="match status" value="1"/>
</dbReference>
<sequence>MRGSGAETGSTLLQDGPAARPDGLLTRYEDIPREFNIASHFLDRGDGRRTALITAGGPVTYGELRALANRAGHALRALGVRRGDRVLLALGDGVEFVAAWYGAQKIGAVTAEVYTYLQPKDYRYYADYAEPAVVVADAVTLDRLREAGVTNLLVTGVAPDALRAGEHCFETLLAAQPAELAAAPTTRDDVAMWRFTSGSTGTPKACVLAARSAALSFEWFARGVLDIRPDDVVLPVPKLFFGYANNMTALFPLGVGAAGIVFPERSTADRIFELIAEHRPTILVNVPTMMSAMVSHPEAARQDLSSIRVCISAGEALPVELHRRWLDTFGVEVIDGIGSSESFHGYVCNRPGGVRMGSLGQVVPGYRVRVVDRDGEPLPDGETGLLEVTGETVALEYWRSPEKSARTFVAPHTVRSGDLFTRDAEGYFHYKGRVDDLLRVGGKWVAPAEVENCLLGHPAVTECAVVGYQVDGLTLPRAFVVAAGEVTARELQDFVRARLAPHKYPRDVRFVDELPETASGKLNRLALRED</sequence>
<protein>
    <submittedName>
        <fullName evidence="5">Benzoate-CoA ligase family protein</fullName>
    </submittedName>
</protein>
<dbReference type="InterPro" id="IPR011957">
    <property type="entry name" value="Benz_CoA_lig"/>
</dbReference>
<reference evidence="5 6" key="1">
    <citation type="submission" date="2020-07" db="EMBL/GenBank/DDBJ databases">
        <title>Sequencing the genomes of 1000 actinobacteria strains.</title>
        <authorList>
            <person name="Klenk H.-P."/>
        </authorList>
    </citation>
    <scope>NUCLEOTIDE SEQUENCE [LARGE SCALE GENOMIC DNA]</scope>
    <source>
        <strain evidence="5 6">DSM 45763</strain>
    </source>
</reference>
<gene>
    <name evidence="5" type="ORF">HDA43_000448</name>
</gene>
<feature type="domain" description="AMP-binding enzyme C-terminal" evidence="4">
    <location>
        <begin position="449"/>
        <end position="521"/>
    </location>
</feature>
<dbReference type="GO" id="GO:0005524">
    <property type="term" value="F:ATP binding"/>
    <property type="evidence" value="ECO:0007669"/>
    <property type="project" value="InterPro"/>
</dbReference>
<dbReference type="PANTHER" id="PTHR43352:SF1">
    <property type="entry name" value="ANTHRANILATE--COA LIGASE"/>
    <property type="match status" value="1"/>
</dbReference>
<dbReference type="Gene3D" id="3.30.300.30">
    <property type="match status" value="1"/>
</dbReference>
<comment type="caution">
    <text evidence="5">The sequence shown here is derived from an EMBL/GenBank/DDBJ whole genome shotgun (WGS) entry which is preliminary data.</text>
</comment>
<organism evidence="5 6">
    <name type="scientific">Streptosporangium sandarakinum</name>
    <dbReference type="NCBI Taxonomy" id="1260955"/>
    <lineage>
        <taxon>Bacteria</taxon>
        <taxon>Bacillati</taxon>
        <taxon>Actinomycetota</taxon>
        <taxon>Actinomycetes</taxon>
        <taxon>Streptosporangiales</taxon>
        <taxon>Streptosporangiaceae</taxon>
        <taxon>Streptosporangium</taxon>
    </lineage>
</organism>
<dbReference type="InterPro" id="IPR000873">
    <property type="entry name" value="AMP-dep_synth/lig_dom"/>
</dbReference>
<dbReference type="GO" id="GO:0016878">
    <property type="term" value="F:acid-thiol ligase activity"/>
    <property type="evidence" value="ECO:0007669"/>
    <property type="project" value="TreeGrafter"/>
</dbReference>
<dbReference type="InterPro" id="IPR045851">
    <property type="entry name" value="AMP-bd_C_sf"/>
</dbReference>
<dbReference type="Pfam" id="PF13193">
    <property type="entry name" value="AMP-binding_C"/>
    <property type="match status" value="1"/>
</dbReference>
<evidence type="ECO:0000256" key="2">
    <source>
        <dbReference type="SAM" id="MobiDB-lite"/>
    </source>
</evidence>
<accession>A0A852UQ31</accession>
<feature type="domain" description="AMP-dependent synthetase/ligase" evidence="3">
    <location>
        <begin position="47"/>
        <end position="398"/>
    </location>
</feature>
<dbReference type="GO" id="GO:0016405">
    <property type="term" value="F:CoA-ligase activity"/>
    <property type="evidence" value="ECO:0007669"/>
    <property type="project" value="InterPro"/>
</dbReference>
<dbReference type="RefSeq" id="WP_179818061.1">
    <property type="nucleotide sequence ID" value="NZ_JACCCO010000001.1"/>
</dbReference>
<evidence type="ECO:0000313" key="6">
    <source>
        <dbReference type="Proteomes" id="UP000576393"/>
    </source>
</evidence>
<keyword evidence="6" id="KW-1185">Reference proteome</keyword>
<dbReference type="InterPro" id="IPR042099">
    <property type="entry name" value="ANL_N_sf"/>
</dbReference>
<keyword evidence="1 5" id="KW-0436">Ligase</keyword>
<evidence type="ECO:0000259" key="4">
    <source>
        <dbReference type="Pfam" id="PF13193"/>
    </source>
</evidence>
<dbReference type="InterPro" id="IPR025110">
    <property type="entry name" value="AMP-bd_C"/>
</dbReference>